<proteinExistence type="predicted"/>
<dbReference type="EMBL" id="RBLG01000008">
    <property type="protein sequence ID" value="RKS42542.1"/>
    <property type="molecule type" value="Genomic_DNA"/>
</dbReference>
<gene>
    <name evidence="2" type="ORF">BC962_3209</name>
</gene>
<name>A0A495NZG6_9FLAO</name>
<protein>
    <recommendedName>
        <fullName evidence="4">PH (Pleckstrin Homology) domain-containing protein</fullName>
    </recommendedName>
</protein>
<dbReference type="AlphaFoldDB" id="A0A495NZG6"/>
<comment type="caution">
    <text evidence="2">The sequence shown here is derived from an EMBL/GenBank/DDBJ whole genome shotgun (WGS) entry which is preliminary data.</text>
</comment>
<evidence type="ECO:0000313" key="3">
    <source>
        <dbReference type="Proteomes" id="UP000276282"/>
    </source>
</evidence>
<accession>A0A495NZG6</accession>
<evidence type="ECO:0000313" key="2">
    <source>
        <dbReference type="EMBL" id="RKS42542.1"/>
    </source>
</evidence>
<dbReference type="Proteomes" id="UP000276282">
    <property type="component" value="Unassembled WGS sequence"/>
</dbReference>
<keyword evidence="1" id="KW-0812">Transmembrane</keyword>
<sequence>MIIRYKKKRTRSLLIMIVLWFVLLIANLFFNEFNTWSQSIGIILPLLFITTYAYQYLNQYLTIENEMIYLNSPFSKKMELKEIKIIKKFAGEYILKSDEKELRIDTALIDQESLACLNEKLKSLN</sequence>
<feature type="transmembrane region" description="Helical" evidence="1">
    <location>
        <begin position="36"/>
        <end position="57"/>
    </location>
</feature>
<keyword evidence="1" id="KW-0472">Membrane</keyword>
<feature type="transmembrane region" description="Helical" evidence="1">
    <location>
        <begin position="12"/>
        <end position="30"/>
    </location>
</feature>
<evidence type="ECO:0000256" key="1">
    <source>
        <dbReference type="SAM" id="Phobius"/>
    </source>
</evidence>
<organism evidence="2 3">
    <name type="scientific">Gillisia mitskevichiae</name>
    <dbReference type="NCBI Taxonomy" id="270921"/>
    <lineage>
        <taxon>Bacteria</taxon>
        <taxon>Pseudomonadati</taxon>
        <taxon>Bacteroidota</taxon>
        <taxon>Flavobacteriia</taxon>
        <taxon>Flavobacteriales</taxon>
        <taxon>Flavobacteriaceae</taxon>
        <taxon>Gillisia</taxon>
    </lineage>
</organism>
<evidence type="ECO:0008006" key="4">
    <source>
        <dbReference type="Google" id="ProtNLM"/>
    </source>
</evidence>
<keyword evidence="3" id="KW-1185">Reference proteome</keyword>
<keyword evidence="1" id="KW-1133">Transmembrane helix</keyword>
<reference evidence="2 3" key="1">
    <citation type="submission" date="2018-10" db="EMBL/GenBank/DDBJ databases">
        <title>Genomic Encyclopedia of Archaeal and Bacterial Type Strains, Phase II (KMG-II): from individual species to whole genera.</title>
        <authorList>
            <person name="Goeker M."/>
        </authorList>
    </citation>
    <scope>NUCLEOTIDE SEQUENCE [LARGE SCALE GENOMIC DNA]</scope>
    <source>
        <strain evidence="2 3">DSM 19839</strain>
    </source>
</reference>